<gene>
    <name evidence="1" type="ORF">AWH56_003575</name>
</gene>
<dbReference type="PANTHER" id="PTHR43849">
    <property type="entry name" value="BLL3936 PROTEIN"/>
    <property type="match status" value="1"/>
</dbReference>
<dbReference type="InterPro" id="IPR010656">
    <property type="entry name" value="DctM"/>
</dbReference>
<dbReference type="InterPro" id="IPR011853">
    <property type="entry name" value="TRAP_DctM-Dct_fused"/>
</dbReference>
<protein>
    <submittedName>
        <fullName evidence="1">TRAP transporter permease</fullName>
    </submittedName>
</protein>
<accession>A0A7S7RDX8</accession>
<evidence type="ECO:0000313" key="1">
    <source>
        <dbReference type="EMBL" id="QOY38478.2"/>
    </source>
</evidence>
<proteinExistence type="predicted"/>
<organism evidence="1 2">
    <name type="scientific">Anaerobacillus isosaccharinicus</name>
    <dbReference type="NCBI Taxonomy" id="1532552"/>
    <lineage>
        <taxon>Bacteria</taxon>
        <taxon>Bacillati</taxon>
        <taxon>Bacillota</taxon>
        <taxon>Bacilli</taxon>
        <taxon>Bacillales</taxon>
        <taxon>Bacillaceae</taxon>
        <taxon>Anaerobacillus</taxon>
    </lineage>
</organism>
<dbReference type="Proteomes" id="UP000180175">
    <property type="component" value="Chromosome"/>
</dbReference>
<keyword evidence="2" id="KW-1185">Reference proteome</keyword>
<reference evidence="1 2" key="2">
    <citation type="journal article" date="2019" name="Int. J. Syst. Evol. Microbiol.">
        <title>Anaerobacillus isosaccharinicus sp. nov., an alkaliphilic bacterium which degrades isosaccharinic acid.</title>
        <authorList>
            <person name="Bassil N.M."/>
            <person name="Lloyd J.R."/>
        </authorList>
    </citation>
    <scope>NUCLEOTIDE SEQUENCE [LARGE SCALE GENOMIC DNA]</scope>
    <source>
        <strain evidence="1 2">NB2006</strain>
    </source>
</reference>
<sequence length="739" mass="80235">MNKEMSKEKLEVNKALELEGSDRLLTGKWAIIILAVSLILSGYHFYTAGFGLQVSTRTHLIFHLTMGLGLVFLMYPIKKGLSQRTVPWYDLLIALIVAFVGFYIIQNQQSPSILSARPTTLDVAVGVALILLVLEATRRVVGKPLVIIASTFIAYYFLGEYMPGAFRHVRADFERFFYEMTYTTAGIFGTPISVSATYVFIFILFGAILESTGAGKMFIDLALRVFGRYKGGPAKAAVLASGMLGSISGSSTANAVTTGTFTIPLMKKVGFKPHVAGGIEVAASSSGQFLPPVMGAAAFLMIEYTNIPYVEIIKSAFIPAILCYVGILLMVHFEASKNNISGLKKSELVSARKTLVQQGYLILPIIVLLYFLIKGFTVPNSAFFSILVILVLAFFAHRFKERIGRSLLYAGILIAFAFSLKYIITFVNQFISRDILWRDEIPLLIVLSLVIAVLFAVSQKKLKIESAPVRYGLTQLIHGFELAARNSLAVIVACATAGILIGVVNLTGLSLKLSNMIISFSGNITSVLPAFLVFENTQLYFALILTVFACLILGLGLPTTATYVILAAMIAPALVGLGVPLLAAHLFVLYYGVLADDTPPINLPAYATAGIARAEPIRTGIQGFKFDSAALLLPFAFATNPTILLLNPDATWVDVSVTIFTALIGMVAFASFIQKWLIVKYFWFERLAALVAALVLIHGHWITDLTGVTILAVLFISQYIRGKKEGKIGGAKSKSTVVG</sequence>
<dbReference type="KEGG" id="aia:AWH56_003575"/>
<dbReference type="NCBIfam" id="TIGR02123">
    <property type="entry name" value="TRAP_fused"/>
    <property type="match status" value="1"/>
</dbReference>
<dbReference type="OrthoDB" id="9759894at2"/>
<dbReference type="EMBL" id="CP063356">
    <property type="protein sequence ID" value="QOY38478.2"/>
    <property type="molecule type" value="Genomic_DNA"/>
</dbReference>
<evidence type="ECO:0000313" key="2">
    <source>
        <dbReference type="Proteomes" id="UP000180175"/>
    </source>
</evidence>
<dbReference type="PANTHER" id="PTHR43849:SF2">
    <property type="entry name" value="BLL3936 PROTEIN"/>
    <property type="match status" value="1"/>
</dbReference>
<name>A0A7S7RDX8_9BACI</name>
<dbReference type="Pfam" id="PF06808">
    <property type="entry name" value="DctM"/>
    <property type="match status" value="2"/>
</dbReference>
<reference evidence="1 2" key="1">
    <citation type="journal article" date="2017" name="Genome Announc.">
        <title>Draft Genome Sequences of Four Alkaliphilic Bacteria Belonging to the Anaerobacillus Genus.</title>
        <authorList>
            <person name="Bassil N.M."/>
            <person name="Lloyd J.R."/>
        </authorList>
    </citation>
    <scope>NUCLEOTIDE SEQUENCE [LARGE SCALE GENOMIC DNA]</scope>
    <source>
        <strain evidence="1 2">NB2006</strain>
    </source>
</reference>